<feature type="compositionally biased region" description="Low complexity" evidence="5">
    <location>
        <begin position="131"/>
        <end position="155"/>
    </location>
</feature>
<dbReference type="NCBIfam" id="NF041528">
    <property type="entry name" value="strep_LAETG"/>
    <property type="match status" value="1"/>
</dbReference>
<name>A0ABU2NKZ1_9ACTN</name>
<keyword evidence="6" id="KW-1133">Transmembrane helix</keyword>
<feature type="region of interest" description="Disordered" evidence="5">
    <location>
        <begin position="109"/>
        <end position="178"/>
    </location>
</feature>
<evidence type="ECO:0000313" key="9">
    <source>
        <dbReference type="EMBL" id="MDT0377654.1"/>
    </source>
</evidence>
<accession>A0ABU2NKZ1</accession>
<keyword evidence="10" id="KW-1185">Reference proteome</keyword>
<reference evidence="10" key="1">
    <citation type="submission" date="2023-07" db="EMBL/GenBank/DDBJ databases">
        <title>30 novel species of actinomycetes from the DSMZ collection.</title>
        <authorList>
            <person name="Nouioui I."/>
        </authorList>
    </citation>
    <scope>NUCLEOTIDE SEQUENCE [LARGE SCALE GENOMIC DNA]</scope>
    <source>
        <strain evidence="10">DSM 42041</strain>
    </source>
</reference>
<evidence type="ECO:0000256" key="2">
    <source>
        <dbReference type="ARBA" id="ARBA00022525"/>
    </source>
</evidence>
<gene>
    <name evidence="9" type="ORF">RM572_02560</name>
</gene>
<evidence type="ECO:0000259" key="8">
    <source>
        <dbReference type="PROSITE" id="PS50847"/>
    </source>
</evidence>
<comment type="caution">
    <text evidence="9">The sequence shown here is derived from an EMBL/GenBank/DDBJ whole genome shotgun (WGS) entry which is preliminary data.</text>
</comment>
<dbReference type="RefSeq" id="WP_027763688.1">
    <property type="nucleotide sequence ID" value="NZ_JAVREQ010000001.1"/>
</dbReference>
<dbReference type="NCBIfam" id="TIGR01167">
    <property type="entry name" value="LPXTG_anchor"/>
    <property type="match status" value="1"/>
</dbReference>
<dbReference type="EMBL" id="JAVREQ010000001">
    <property type="protein sequence ID" value="MDT0377654.1"/>
    <property type="molecule type" value="Genomic_DNA"/>
</dbReference>
<keyword evidence="6" id="KW-0812">Transmembrane</keyword>
<evidence type="ECO:0000256" key="5">
    <source>
        <dbReference type="SAM" id="MobiDB-lite"/>
    </source>
</evidence>
<evidence type="ECO:0000256" key="7">
    <source>
        <dbReference type="SAM" id="SignalP"/>
    </source>
</evidence>
<dbReference type="InterPro" id="IPR019931">
    <property type="entry name" value="LPXTG_anchor"/>
</dbReference>
<protein>
    <submittedName>
        <fullName evidence="9">LAETG motif-containing sortase-dependent surface protein</fullName>
    </submittedName>
</protein>
<dbReference type="Proteomes" id="UP001183414">
    <property type="component" value="Unassembled WGS sequence"/>
</dbReference>
<proteinExistence type="predicted"/>
<feature type="chain" id="PRO_5046865096" evidence="7">
    <location>
        <begin position="34"/>
        <end position="208"/>
    </location>
</feature>
<keyword evidence="1" id="KW-0134">Cell wall</keyword>
<keyword evidence="6" id="KW-0472">Membrane</keyword>
<keyword evidence="2" id="KW-0964">Secreted</keyword>
<organism evidence="9 10">
    <name type="scientific">Streptomyces hazeniae</name>
    <dbReference type="NCBI Taxonomy" id="3075538"/>
    <lineage>
        <taxon>Bacteria</taxon>
        <taxon>Bacillati</taxon>
        <taxon>Actinomycetota</taxon>
        <taxon>Actinomycetes</taxon>
        <taxon>Kitasatosporales</taxon>
        <taxon>Streptomycetaceae</taxon>
        <taxon>Streptomyces</taxon>
    </lineage>
</organism>
<dbReference type="InterPro" id="IPR006311">
    <property type="entry name" value="TAT_signal"/>
</dbReference>
<evidence type="ECO:0000313" key="10">
    <source>
        <dbReference type="Proteomes" id="UP001183414"/>
    </source>
</evidence>
<feature type="signal peptide" evidence="7">
    <location>
        <begin position="1"/>
        <end position="33"/>
    </location>
</feature>
<keyword evidence="4" id="KW-0572">Peptidoglycan-anchor</keyword>
<feature type="transmembrane region" description="Helical" evidence="6">
    <location>
        <begin position="181"/>
        <end position="200"/>
    </location>
</feature>
<evidence type="ECO:0000256" key="1">
    <source>
        <dbReference type="ARBA" id="ARBA00022512"/>
    </source>
</evidence>
<keyword evidence="3 7" id="KW-0732">Signal</keyword>
<feature type="domain" description="Gram-positive cocci surface proteins LPxTG" evidence="8">
    <location>
        <begin position="170"/>
        <end position="208"/>
    </location>
</feature>
<evidence type="ECO:0000256" key="6">
    <source>
        <dbReference type="SAM" id="Phobius"/>
    </source>
</evidence>
<evidence type="ECO:0000256" key="3">
    <source>
        <dbReference type="ARBA" id="ARBA00022729"/>
    </source>
</evidence>
<evidence type="ECO:0000256" key="4">
    <source>
        <dbReference type="ARBA" id="ARBA00023088"/>
    </source>
</evidence>
<dbReference type="PROSITE" id="PS50847">
    <property type="entry name" value="GRAM_POS_ANCHORING"/>
    <property type="match status" value="1"/>
</dbReference>
<sequence>MSTKQHRRRSGIALGAAGVALAGSVFLAAPASAHTPNWTVDCDSVSVDLKWYSTQAPNTVTITAGGEEILSEEFGKNFHKQDLALPQHSEPLDVRLVVVASDHAKYNVDETKTSPVCEGQESESPEPEPTPSETTPSEEPSESAEPTPSESTTTPPVEPADDESTAPTDLAETGSSDSTPLIAGIAAAVVAAGAGLLVVARKRRSVKA</sequence>
<dbReference type="PROSITE" id="PS51318">
    <property type="entry name" value="TAT"/>
    <property type="match status" value="1"/>
</dbReference>